<proteinExistence type="predicted"/>
<organism evidence="2 3">
    <name type="scientific">Halanaerobium congolense</name>
    <dbReference type="NCBI Taxonomy" id="54121"/>
    <lineage>
        <taxon>Bacteria</taxon>
        <taxon>Bacillati</taxon>
        <taxon>Bacillota</taxon>
        <taxon>Clostridia</taxon>
        <taxon>Halanaerobiales</taxon>
        <taxon>Halanaerobiaceae</taxon>
        <taxon>Halanaerobium</taxon>
    </lineage>
</organism>
<dbReference type="AlphaFoldDB" id="A0A1G6TJJ9"/>
<dbReference type="EMBL" id="FMYT01000046">
    <property type="protein sequence ID" value="SDD29268.1"/>
    <property type="molecule type" value="Genomic_DNA"/>
</dbReference>
<sequence length="169" mass="19907">MSKKKNRLGNSVEVIGGIADRLNNEAKKKKSQDEEENTDEEKENNSSENDESKNDVKYSTNKKETEYEISQNTKLNDSNDDSSENSWFDEQEPYRSSFIVKPKMETNFEDCKRKFRRELRMNLSKQNAIELGWLLLRKLKNSDFEKVRKTSSPDDDLVEALKEVIEEYY</sequence>
<protein>
    <submittedName>
        <fullName evidence="2">Uncharacterized protein</fullName>
    </submittedName>
</protein>
<evidence type="ECO:0000313" key="3">
    <source>
        <dbReference type="Proteomes" id="UP000324896"/>
    </source>
</evidence>
<gene>
    <name evidence="2" type="ORF">SAMN04488597_1463</name>
</gene>
<reference evidence="2 3" key="1">
    <citation type="submission" date="2016-10" db="EMBL/GenBank/DDBJ databases">
        <authorList>
            <person name="Varghese N."/>
            <person name="Submissions S."/>
        </authorList>
    </citation>
    <scope>NUCLEOTIDE SEQUENCE [LARGE SCALE GENOMIC DNA]</scope>
    <source>
        <strain evidence="2 3">WG10</strain>
    </source>
</reference>
<dbReference type="RefSeq" id="WP_149796992.1">
    <property type="nucleotide sequence ID" value="NZ_FMYT01000046.1"/>
</dbReference>
<evidence type="ECO:0000313" key="2">
    <source>
        <dbReference type="EMBL" id="SDD29268.1"/>
    </source>
</evidence>
<evidence type="ECO:0000256" key="1">
    <source>
        <dbReference type="SAM" id="MobiDB-lite"/>
    </source>
</evidence>
<feature type="region of interest" description="Disordered" evidence="1">
    <location>
        <begin position="1"/>
        <end position="90"/>
    </location>
</feature>
<dbReference type="Proteomes" id="UP000324896">
    <property type="component" value="Unassembled WGS sequence"/>
</dbReference>
<feature type="compositionally biased region" description="Basic and acidic residues" evidence="1">
    <location>
        <begin position="50"/>
        <end position="66"/>
    </location>
</feature>
<accession>A0A1G6TJJ9</accession>
<feature type="compositionally biased region" description="Acidic residues" evidence="1">
    <location>
        <begin position="78"/>
        <end position="90"/>
    </location>
</feature>
<name>A0A1G6TJJ9_9FIRM</name>
<feature type="compositionally biased region" description="Acidic residues" evidence="1">
    <location>
        <begin position="33"/>
        <end position="42"/>
    </location>
</feature>